<sequence>MLKGAPKLISVIVPVYNASKYLNRTLSSVLNQKYERLQLILIDDGSTDDSYDICQKYLQIDSRVQLFQQENSGVSSARNRGLEHATGEYIIFMDSDDWLSEDYLAVLAHSQIVGQADLVIAPFVRESGKGSFINTFNLVPDRVLSGSSLSTQILLKLFGPVGTNLKHPARLDDISSVWGKLYKGDIARRLSFRNIDEVGSEDLLYNIQFVLESDRAIYTEKTFYHYFKQNEQSLVHSFRPQMLDSWITLESVMDDLVVKRSLPQEFREAASNRLAVNVLNLSRNICSSNLSFRNKIIYLKKVLNDDAIVSALHQLPMENLSFFWYLFYTMAKFKNVLFVYSFVRLGERFKNKVK</sequence>
<feature type="transmembrane region" description="Helical" evidence="3">
    <location>
        <begin position="322"/>
        <end position="343"/>
    </location>
</feature>
<evidence type="ECO:0000256" key="2">
    <source>
        <dbReference type="ARBA" id="ARBA00022679"/>
    </source>
</evidence>
<evidence type="ECO:0000259" key="4">
    <source>
        <dbReference type="Pfam" id="PF00535"/>
    </source>
</evidence>
<keyword evidence="6" id="KW-1185">Reference proteome</keyword>
<evidence type="ECO:0000313" key="6">
    <source>
        <dbReference type="Proteomes" id="UP000051922"/>
    </source>
</evidence>
<keyword evidence="3" id="KW-0472">Membrane</keyword>
<keyword evidence="3" id="KW-0812">Transmembrane</keyword>
<keyword evidence="3" id="KW-1133">Transmembrane helix</keyword>
<dbReference type="Pfam" id="PF00535">
    <property type="entry name" value="Glycos_transf_2"/>
    <property type="match status" value="1"/>
</dbReference>
<dbReference type="SUPFAM" id="SSF53448">
    <property type="entry name" value="Nucleotide-diphospho-sugar transferases"/>
    <property type="match status" value="1"/>
</dbReference>
<dbReference type="CDD" id="cd00761">
    <property type="entry name" value="Glyco_tranf_GTA_type"/>
    <property type="match status" value="1"/>
</dbReference>
<dbReference type="PANTHER" id="PTHR22916:SF51">
    <property type="entry name" value="GLYCOSYLTRANSFERASE EPSH-RELATED"/>
    <property type="match status" value="1"/>
</dbReference>
<gene>
    <name evidence="5" type="ORF">FC50_GL000279</name>
</gene>
<keyword evidence="1" id="KW-0328">Glycosyltransferase</keyword>
<dbReference type="STRING" id="1423783.FC50_GL000279"/>
<accession>A0A0R1U4B1</accession>
<proteinExistence type="predicted"/>
<evidence type="ECO:0000313" key="5">
    <source>
        <dbReference type="EMBL" id="KRL88089.1"/>
    </source>
</evidence>
<dbReference type="GO" id="GO:0016757">
    <property type="term" value="F:glycosyltransferase activity"/>
    <property type="evidence" value="ECO:0007669"/>
    <property type="project" value="UniProtKB-KW"/>
</dbReference>
<evidence type="ECO:0000256" key="1">
    <source>
        <dbReference type="ARBA" id="ARBA00022676"/>
    </source>
</evidence>
<feature type="domain" description="Glycosyltransferase 2-like" evidence="4">
    <location>
        <begin position="10"/>
        <end position="134"/>
    </location>
</feature>
<name>A0A0R1U4B1_9LACO</name>
<dbReference type="OrthoDB" id="396512at2"/>
<protein>
    <submittedName>
        <fullName evidence="5">Glycosyltransferase</fullName>
    </submittedName>
</protein>
<dbReference type="AlphaFoldDB" id="A0A0R1U4B1"/>
<evidence type="ECO:0000256" key="3">
    <source>
        <dbReference type="SAM" id="Phobius"/>
    </source>
</evidence>
<dbReference type="InterPro" id="IPR029044">
    <property type="entry name" value="Nucleotide-diphossugar_trans"/>
</dbReference>
<dbReference type="RefSeq" id="WP_056956148.1">
    <property type="nucleotide sequence ID" value="NZ_AZFJ01000007.1"/>
</dbReference>
<organism evidence="5 6">
    <name type="scientific">Lacticaseibacillus pantheris DSM 15945 = JCM 12539 = NBRC 106106</name>
    <dbReference type="NCBI Taxonomy" id="1423783"/>
    <lineage>
        <taxon>Bacteria</taxon>
        <taxon>Bacillati</taxon>
        <taxon>Bacillota</taxon>
        <taxon>Bacilli</taxon>
        <taxon>Lactobacillales</taxon>
        <taxon>Lactobacillaceae</taxon>
        <taxon>Lacticaseibacillus</taxon>
    </lineage>
</organism>
<dbReference type="Gene3D" id="3.90.550.10">
    <property type="entry name" value="Spore Coat Polysaccharide Biosynthesis Protein SpsA, Chain A"/>
    <property type="match status" value="1"/>
</dbReference>
<dbReference type="PANTHER" id="PTHR22916">
    <property type="entry name" value="GLYCOSYLTRANSFERASE"/>
    <property type="match status" value="1"/>
</dbReference>
<comment type="caution">
    <text evidence="5">The sequence shown here is derived from an EMBL/GenBank/DDBJ whole genome shotgun (WGS) entry which is preliminary data.</text>
</comment>
<dbReference type="PATRIC" id="fig|1423783.4.peg.291"/>
<dbReference type="InterPro" id="IPR001173">
    <property type="entry name" value="Glyco_trans_2-like"/>
</dbReference>
<reference evidence="5 6" key="1">
    <citation type="journal article" date="2015" name="Genome Announc.">
        <title>Expanding the biotechnology potential of lactobacilli through comparative genomics of 213 strains and associated genera.</title>
        <authorList>
            <person name="Sun Z."/>
            <person name="Harris H.M."/>
            <person name="McCann A."/>
            <person name="Guo C."/>
            <person name="Argimon S."/>
            <person name="Zhang W."/>
            <person name="Yang X."/>
            <person name="Jeffery I.B."/>
            <person name="Cooney J.C."/>
            <person name="Kagawa T.F."/>
            <person name="Liu W."/>
            <person name="Song Y."/>
            <person name="Salvetti E."/>
            <person name="Wrobel A."/>
            <person name="Rasinkangas P."/>
            <person name="Parkhill J."/>
            <person name="Rea M.C."/>
            <person name="O'Sullivan O."/>
            <person name="Ritari J."/>
            <person name="Douillard F.P."/>
            <person name="Paul Ross R."/>
            <person name="Yang R."/>
            <person name="Briner A.E."/>
            <person name="Felis G.E."/>
            <person name="de Vos W.M."/>
            <person name="Barrangou R."/>
            <person name="Klaenhammer T.R."/>
            <person name="Caufield P.W."/>
            <person name="Cui Y."/>
            <person name="Zhang H."/>
            <person name="O'Toole P.W."/>
        </authorList>
    </citation>
    <scope>NUCLEOTIDE SEQUENCE [LARGE SCALE GENOMIC DNA]</scope>
    <source>
        <strain evidence="5 6">DSM 15945</strain>
    </source>
</reference>
<dbReference type="EMBL" id="AZFJ01000007">
    <property type="protein sequence ID" value="KRL88089.1"/>
    <property type="molecule type" value="Genomic_DNA"/>
</dbReference>
<keyword evidence="2 5" id="KW-0808">Transferase</keyword>
<dbReference type="Proteomes" id="UP000051922">
    <property type="component" value="Unassembled WGS sequence"/>
</dbReference>